<dbReference type="Gene3D" id="3.10.310.30">
    <property type="match status" value="1"/>
</dbReference>
<evidence type="ECO:0000256" key="5">
    <source>
        <dbReference type="ARBA" id="ARBA00022839"/>
    </source>
</evidence>
<dbReference type="RefSeq" id="WP_277867272.1">
    <property type="nucleotide sequence ID" value="NZ_JAKKUT010000002.1"/>
</dbReference>
<dbReference type="InterPro" id="IPR001667">
    <property type="entry name" value="DDH_dom"/>
</dbReference>
<keyword evidence="10" id="KW-1185">Reference proteome</keyword>
<evidence type="ECO:0000259" key="8">
    <source>
        <dbReference type="Pfam" id="PF17768"/>
    </source>
</evidence>
<organism evidence="9 10">
    <name type="scientific">Candidatus Synechococcus calcipolaris G9</name>
    <dbReference type="NCBI Taxonomy" id="1497997"/>
    <lineage>
        <taxon>Bacteria</taxon>
        <taxon>Bacillati</taxon>
        <taxon>Cyanobacteriota</taxon>
        <taxon>Cyanophyceae</taxon>
        <taxon>Synechococcales</taxon>
        <taxon>Synechococcaceae</taxon>
        <taxon>Synechococcus</taxon>
    </lineage>
</organism>
<gene>
    <name evidence="9" type="primary">recJ</name>
    <name evidence="9" type="ORF">L3556_10745</name>
</gene>
<dbReference type="PANTHER" id="PTHR30255">
    <property type="entry name" value="SINGLE-STRANDED-DNA-SPECIFIC EXONUCLEASE RECJ"/>
    <property type="match status" value="1"/>
</dbReference>
<keyword evidence="4" id="KW-0378">Hydrolase</keyword>
<dbReference type="InterPro" id="IPR003156">
    <property type="entry name" value="DHHA1_dom"/>
</dbReference>
<dbReference type="PANTHER" id="PTHR30255:SF2">
    <property type="entry name" value="SINGLE-STRANDED-DNA-SPECIFIC EXONUCLEASE RECJ"/>
    <property type="match status" value="1"/>
</dbReference>
<evidence type="ECO:0000256" key="4">
    <source>
        <dbReference type="ARBA" id="ARBA00022801"/>
    </source>
</evidence>
<dbReference type="EMBL" id="JAKKUT010000002">
    <property type="protein sequence ID" value="MDG2991403.1"/>
    <property type="molecule type" value="Genomic_DNA"/>
</dbReference>
<keyword evidence="5 9" id="KW-0269">Exonuclease</keyword>
<dbReference type="SUPFAM" id="SSF64182">
    <property type="entry name" value="DHH phosphoesterases"/>
    <property type="match status" value="1"/>
</dbReference>
<reference evidence="9" key="1">
    <citation type="journal article" date="2022" name="Genome Biol. Evol.">
        <title>A New Gene Family Diagnostic for Intracellular Biomineralization of Amorphous Ca Carbonates by Cyanobacteria.</title>
        <authorList>
            <person name="Benzerara K."/>
            <person name="Duprat E."/>
            <person name="Bitard-Feildel T."/>
            <person name="Caumes G."/>
            <person name="Cassier-Chauvat C."/>
            <person name="Chauvat F."/>
            <person name="Dezi M."/>
            <person name="Diop S.I."/>
            <person name="Gaschignard G."/>
            <person name="Gorgen S."/>
            <person name="Gugger M."/>
            <person name="Lopez-Garcia P."/>
            <person name="Millet M."/>
            <person name="Skouri-Panet F."/>
            <person name="Moreira D."/>
            <person name="Callebaut I."/>
        </authorList>
    </citation>
    <scope>NUCLEOTIDE SEQUENCE</scope>
    <source>
        <strain evidence="9">G9</strain>
    </source>
</reference>
<feature type="domain" description="DHHA1" evidence="7">
    <location>
        <begin position="361"/>
        <end position="453"/>
    </location>
</feature>
<feature type="domain" description="RecJ OB" evidence="8">
    <location>
        <begin position="468"/>
        <end position="576"/>
    </location>
</feature>
<dbReference type="InterPro" id="IPR041122">
    <property type="entry name" value="RecJ_OB"/>
</dbReference>
<evidence type="ECO:0000256" key="2">
    <source>
        <dbReference type="ARBA" id="ARBA00019841"/>
    </source>
</evidence>
<dbReference type="Proteomes" id="UP001154265">
    <property type="component" value="Unassembled WGS sequence"/>
</dbReference>
<comment type="caution">
    <text evidence="9">The sequence shown here is derived from an EMBL/GenBank/DDBJ whole genome shotgun (WGS) entry which is preliminary data.</text>
</comment>
<dbReference type="InterPro" id="IPR004610">
    <property type="entry name" value="RecJ"/>
</dbReference>
<comment type="similarity">
    <text evidence="1">Belongs to the RecJ family.</text>
</comment>
<evidence type="ECO:0000256" key="1">
    <source>
        <dbReference type="ARBA" id="ARBA00005915"/>
    </source>
</evidence>
<dbReference type="Gene3D" id="3.90.1640.30">
    <property type="match status" value="1"/>
</dbReference>
<evidence type="ECO:0000313" key="10">
    <source>
        <dbReference type="Proteomes" id="UP001154265"/>
    </source>
</evidence>
<keyword evidence="3" id="KW-0540">Nuclease</keyword>
<dbReference type="Pfam" id="PF01368">
    <property type="entry name" value="DHH"/>
    <property type="match status" value="1"/>
</dbReference>
<dbReference type="GO" id="GO:0004527">
    <property type="term" value="F:exonuclease activity"/>
    <property type="evidence" value="ECO:0007669"/>
    <property type="project" value="UniProtKB-KW"/>
</dbReference>
<reference evidence="9" key="2">
    <citation type="submission" date="2022-01" db="EMBL/GenBank/DDBJ databases">
        <authorList>
            <person name="Zivanovic Y."/>
            <person name="Moreira D."/>
            <person name="Lopez-Garcia P."/>
        </authorList>
    </citation>
    <scope>NUCLEOTIDE SEQUENCE</scope>
    <source>
        <strain evidence="9">G9</strain>
    </source>
</reference>
<feature type="domain" description="DDH" evidence="6">
    <location>
        <begin position="86"/>
        <end position="235"/>
    </location>
</feature>
<dbReference type="InterPro" id="IPR051673">
    <property type="entry name" value="SSDNA_exonuclease_RecJ"/>
</dbReference>
<proteinExistence type="inferred from homology"/>
<accession>A0ABT6F0S4</accession>
<dbReference type="Pfam" id="PF17768">
    <property type="entry name" value="RecJ_OB"/>
    <property type="match status" value="1"/>
</dbReference>
<dbReference type="NCBIfam" id="TIGR00644">
    <property type="entry name" value="recJ"/>
    <property type="match status" value="1"/>
</dbReference>
<protein>
    <recommendedName>
        <fullName evidence="2">Single-stranded-DNA-specific exonuclease RecJ</fullName>
    </recommendedName>
</protein>
<evidence type="ECO:0000256" key="3">
    <source>
        <dbReference type="ARBA" id="ARBA00022722"/>
    </source>
</evidence>
<dbReference type="InterPro" id="IPR038763">
    <property type="entry name" value="DHH_sf"/>
</dbReference>
<dbReference type="Pfam" id="PF02272">
    <property type="entry name" value="DHHA1"/>
    <property type="match status" value="1"/>
</dbReference>
<evidence type="ECO:0000259" key="6">
    <source>
        <dbReference type="Pfam" id="PF01368"/>
    </source>
</evidence>
<sequence>MSSSPYPNQRWHLQESDPALISNLSQKLQCAPLLAQVLVNRGWQTEADIKAFLEPESLILPPPHEVFENLGIAVELLSQAIAQGQKITICGDYDADGMTSTALLLRALRHLGANIDYEIPSRMQEGYGINSRIVEDCHRRGIKLILTVDNGISALEPIQRARELGIAVIVTDHHDIPPELPPAEAILNPKLLPPDSPYASLAGVGVAYVLAISLAQRLGQVKGLVRPLRELCTLGTIADLAALTGVNRRWVKQGLQTIPQSNLAGIQALMLVSDSLPNANSSLKPTAVGFRLGPRINAIGRIGDPQVVIDLLTTDDSQEAQALAEICEATNKERQNLCTTIEEEAIALVEESGFDPEQERVLVILKSGWHHGVIGIVASRLLERYGVPVFIATPEDGNHLRGSARGIPEFDVFAALQDSADLLEKFGGHRAAGGFSLKTENLDRWRSRLRDFAHRCLEPEYLRPLVTLDAEISLADISWELYESLENLQPFGMGNPEPIFSSRGVRVLEQSTMGASQAHLKFTLGQENPHCPSETVTIPAKAWRWGDYYPLPQEIDIAYKLRSHNWRGQTTLELELAGFRPTVTTPVSISIKKNVEIPWDCPEPPNYPSPNWQPLDDLGQCLAHLRGDILIYGDQRPYVAQRELSAQIHYDRPRQVCPTFIFWTLPPSWSHLRWLLAIGKPNTVYLAGHRPRFPQGVELQAKLSIHLGQLQGQAQPKLNLLALGQTHWVAPRTIVAALRGMGYPCTGFKDTLPLEQEIEHLQQWYQRRAEDFLVKLSESP</sequence>
<evidence type="ECO:0000313" key="9">
    <source>
        <dbReference type="EMBL" id="MDG2991403.1"/>
    </source>
</evidence>
<name>A0ABT6F0S4_9SYNE</name>
<evidence type="ECO:0000259" key="7">
    <source>
        <dbReference type="Pfam" id="PF02272"/>
    </source>
</evidence>